<comment type="subcellular location">
    <subcellularLocation>
        <location evidence="2">Membrane</location>
    </subcellularLocation>
</comment>
<dbReference type="EC" id="2.7.13.3" evidence="3"/>
<dbReference type="Pfam" id="PF00512">
    <property type="entry name" value="HisKA"/>
    <property type="match status" value="1"/>
</dbReference>
<keyword evidence="10 12" id="KW-0472">Membrane</keyword>
<dbReference type="CDD" id="cd00082">
    <property type="entry name" value="HisKA"/>
    <property type="match status" value="1"/>
</dbReference>
<feature type="transmembrane region" description="Helical" evidence="12">
    <location>
        <begin position="12"/>
        <end position="37"/>
    </location>
</feature>
<evidence type="ECO:0000256" key="5">
    <source>
        <dbReference type="ARBA" id="ARBA00022679"/>
    </source>
</evidence>
<dbReference type="InterPro" id="IPR050428">
    <property type="entry name" value="TCS_sensor_his_kinase"/>
</dbReference>
<dbReference type="Gene3D" id="1.10.287.130">
    <property type="match status" value="1"/>
</dbReference>
<keyword evidence="4" id="KW-0597">Phosphoprotein</keyword>
<feature type="domain" description="HAMP" evidence="14">
    <location>
        <begin position="117"/>
        <end position="171"/>
    </location>
</feature>
<keyword evidence="8 12" id="KW-1133">Transmembrane helix</keyword>
<reference evidence="15 16" key="1">
    <citation type="journal article" date="2020" name="Front. Microbiol.">
        <title>Genetic Organization of the aprX-lipA2 Operon Affects the Proteolytic Potential of Pseudomonas Species in Milk.</title>
        <authorList>
            <person name="Maier C."/>
            <person name="Huptas C."/>
            <person name="von Neubeck M."/>
            <person name="Scherer S."/>
            <person name="Wenning M."/>
            <person name="Lucking G."/>
        </authorList>
    </citation>
    <scope>NUCLEOTIDE SEQUENCE [LARGE SCALE GENOMIC DNA]</scope>
    <source>
        <strain evidence="15 16">WS 4671</strain>
    </source>
</reference>
<feature type="transmembrane region" description="Helical" evidence="12">
    <location>
        <begin position="94"/>
        <end position="115"/>
    </location>
</feature>
<dbReference type="PRINTS" id="PR00344">
    <property type="entry name" value="BCTRLSENSOR"/>
</dbReference>
<evidence type="ECO:0000313" key="15">
    <source>
        <dbReference type="EMBL" id="NMX99759.1"/>
    </source>
</evidence>
<protein>
    <recommendedName>
        <fullName evidence="3">histidine kinase</fullName>
        <ecNumber evidence="3">2.7.13.3</ecNumber>
    </recommendedName>
</protein>
<dbReference type="Gene3D" id="6.10.340.10">
    <property type="match status" value="1"/>
</dbReference>
<dbReference type="InterPro" id="IPR004358">
    <property type="entry name" value="Sig_transdc_His_kin-like_C"/>
</dbReference>
<evidence type="ECO:0000256" key="8">
    <source>
        <dbReference type="ARBA" id="ARBA00022989"/>
    </source>
</evidence>
<dbReference type="InterPro" id="IPR003660">
    <property type="entry name" value="HAMP_dom"/>
</dbReference>
<name>A0A7Y0ZXE4_PSEVE</name>
<evidence type="ECO:0000256" key="11">
    <source>
        <dbReference type="SAM" id="Coils"/>
    </source>
</evidence>
<comment type="caution">
    <text evidence="15">The sequence shown here is derived from an EMBL/GenBank/DDBJ whole genome shotgun (WGS) entry which is preliminary data.</text>
</comment>
<dbReference type="InterPro" id="IPR036097">
    <property type="entry name" value="HisK_dim/P_sf"/>
</dbReference>
<dbReference type="InterPro" id="IPR005467">
    <property type="entry name" value="His_kinase_dom"/>
</dbReference>
<dbReference type="KEGG" id="pvr:PverR02_27965"/>
<keyword evidence="9" id="KW-0902">Two-component regulatory system</keyword>
<feature type="domain" description="Histidine kinase" evidence="13">
    <location>
        <begin position="179"/>
        <end position="391"/>
    </location>
</feature>
<accession>A0A7Y0ZXE4</accession>
<evidence type="ECO:0000256" key="7">
    <source>
        <dbReference type="ARBA" id="ARBA00022777"/>
    </source>
</evidence>
<dbReference type="SMART" id="SM00387">
    <property type="entry name" value="HATPase_c"/>
    <property type="match status" value="1"/>
</dbReference>
<dbReference type="InterPro" id="IPR003661">
    <property type="entry name" value="HisK_dim/P_dom"/>
</dbReference>
<evidence type="ECO:0000313" key="16">
    <source>
        <dbReference type="Proteomes" id="UP000552560"/>
    </source>
</evidence>
<dbReference type="InterPro" id="IPR036890">
    <property type="entry name" value="HATPase_C_sf"/>
</dbReference>
<keyword evidence="6 12" id="KW-0812">Transmembrane</keyword>
<evidence type="ECO:0000256" key="2">
    <source>
        <dbReference type="ARBA" id="ARBA00004370"/>
    </source>
</evidence>
<keyword evidence="5" id="KW-0808">Transferase</keyword>
<evidence type="ECO:0000256" key="10">
    <source>
        <dbReference type="ARBA" id="ARBA00023136"/>
    </source>
</evidence>
<dbReference type="EMBL" id="JAAQWE010000030">
    <property type="protein sequence ID" value="NMX99759.1"/>
    <property type="molecule type" value="Genomic_DNA"/>
</dbReference>
<evidence type="ECO:0000256" key="12">
    <source>
        <dbReference type="SAM" id="Phobius"/>
    </source>
</evidence>
<comment type="catalytic activity">
    <reaction evidence="1">
        <text>ATP + protein L-histidine = ADP + protein N-phospho-L-histidine.</text>
        <dbReference type="EC" id="2.7.13.3"/>
    </reaction>
</comment>
<dbReference type="SUPFAM" id="SSF55874">
    <property type="entry name" value="ATPase domain of HSP90 chaperone/DNA topoisomerase II/histidine kinase"/>
    <property type="match status" value="1"/>
</dbReference>
<evidence type="ECO:0000256" key="4">
    <source>
        <dbReference type="ARBA" id="ARBA00022553"/>
    </source>
</evidence>
<evidence type="ECO:0000256" key="1">
    <source>
        <dbReference type="ARBA" id="ARBA00000085"/>
    </source>
</evidence>
<dbReference type="OrthoDB" id="9804645at2"/>
<dbReference type="RefSeq" id="WP_046381910.1">
    <property type="nucleotide sequence ID" value="NZ_CBDFBJ010000005.1"/>
</dbReference>
<dbReference type="PANTHER" id="PTHR45436:SF5">
    <property type="entry name" value="SENSOR HISTIDINE KINASE TRCS"/>
    <property type="match status" value="1"/>
</dbReference>
<feature type="coiled-coil region" evidence="11">
    <location>
        <begin position="156"/>
        <end position="183"/>
    </location>
</feature>
<evidence type="ECO:0000256" key="9">
    <source>
        <dbReference type="ARBA" id="ARBA00023012"/>
    </source>
</evidence>
<organism evidence="15 16">
    <name type="scientific">Pseudomonas veronii</name>
    <dbReference type="NCBI Taxonomy" id="76761"/>
    <lineage>
        <taxon>Bacteria</taxon>
        <taxon>Pseudomonadati</taxon>
        <taxon>Pseudomonadota</taxon>
        <taxon>Gammaproteobacteria</taxon>
        <taxon>Pseudomonadales</taxon>
        <taxon>Pseudomonadaceae</taxon>
        <taxon>Pseudomonas</taxon>
    </lineage>
</organism>
<evidence type="ECO:0000259" key="14">
    <source>
        <dbReference type="PROSITE" id="PS50885"/>
    </source>
</evidence>
<dbReference type="SMART" id="SM00388">
    <property type="entry name" value="HisKA"/>
    <property type="match status" value="1"/>
</dbReference>
<dbReference type="AlphaFoldDB" id="A0A7Y0ZXE4"/>
<dbReference type="GO" id="GO:0000155">
    <property type="term" value="F:phosphorelay sensor kinase activity"/>
    <property type="evidence" value="ECO:0007669"/>
    <property type="project" value="InterPro"/>
</dbReference>
<keyword evidence="11" id="KW-0175">Coiled coil</keyword>
<dbReference type="PROSITE" id="PS50109">
    <property type="entry name" value="HIS_KIN"/>
    <property type="match status" value="1"/>
</dbReference>
<dbReference type="PROSITE" id="PS50885">
    <property type="entry name" value="HAMP"/>
    <property type="match status" value="1"/>
</dbReference>
<dbReference type="GO" id="GO:0005886">
    <property type="term" value="C:plasma membrane"/>
    <property type="evidence" value="ECO:0007669"/>
    <property type="project" value="TreeGrafter"/>
</dbReference>
<keyword evidence="7 15" id="KW-0418">Kinase</keyword>
<sequence length="391" mass="43154">MSTAKNGLSRQLWYWISLRMIGLALAAMLVVGAGMWLRFFSWETKLRNALPEAVRQELKVLEVDHAANAERLREIYGQYLYGDYFTPEVLRADLLWFSGLALIALPLIIGGGIWVSLRLSRQLSAVAISAMHIAGGDFRSRAGNVRDAPAALYSLMADFNHMAERLERQERELQASSAAIAHELRTPLTAAKGRLQGLIDGVFEASPQQLVMIMRQLDQLNRLIDDLYLLSLATADQLQLMPSSFALKSLMEERVAWAAPRLQQQPVNIVLDCPDGLMLIADRDRLGQVLSILLDNALCYAASGGYLALRASKRQDRVLLDVEDAGPGFAPEHIERSCDRFWRAEHSRSRHAGGSGLGLSVAVAICQAHSGKLSVHNRAEGGGRIHIELPG</sequence>
<evidence type="ECO:0000256" key="3">
    <source>
        <dbReference type="ARBA" id="ARBA00012438"/>
    </source>
</evidence>
<dbReference type="SUPFAM" id="SSF47384">
    <property type="entry name" value="Homodimeric domain of signal transducing histidine kinase"/>
    <property type="match status" value="1"/>
</dbReference>
<evidence type="ECO:0000256" key="6">
    <source>
        <dbReference type="ARBA" id="ARBA00022692"/>
    </source>
</evidence>
<dbReference type="Proteomes" id="UP000552560">
    <property type="component" value="Unassembled WGS sequence"/>
</dbReference>
<proteinExistence type="predicted"/>
<evidence type="ECO:0000259" key="13">
    <source>
        <dbReference type="PROSITE" id="PS50109"/>
    </source>
</evidence>
<dbReference type="Pfam" id="PF02518">
    <property type="entry name" value="HATPase_c"/>
    <property type="match status" value="1"/>
</dbReference>
<dbReference type="SMART" id="SM00304">
    <property type="entry name" value="HAMP"/>
    <property type="match status" value="1"/>
</dbReference>
<dbReference type="InterPro" id="IPR003594">
    <property type="entry name" value="HATPase_dom"/>
</dbReference>
<gene>
    <name evidence="15" type="ORF">HBO43_24510</name>
</gene>
<dbReference type="Gene3D" id="3.30.565.10">
    <property type="entry name" value="Histidine kinase-like ATPase, C-terminal domain"/>
    <property type="match status" value="1"/>
</dbReference>
<dbReference type="GeneID" id="47559006"/>
<dbReference type="PANTHER" id="PTHR45436">
    <property type="entry name" value="SENSOR HISTIDINE KINASE YKOH"/>
    <property type="match status" value="1"/>
</dbReference>